<evidence type="ECO:0008006" key="6">
    <source>
        <dbReference type="Google" id="ProtNLM"/>
    </source>
</evidence>
<dbReference type="InterPro" id="IPR039193">
    <property type="entry name" value="Ribosomal_uS17m_metazoa"/>
</dbReference>
<dbReference type="AlphaFoldDB" id="A0A9Q0MBE0"/>
<dbReference type="PANTHER" id="PTHR24088:SF0">
    <property type="entry name" value="SMALL RIBOSOMAL SUBUNIT PROTEIN US17M"/>
    <property type="match status" value="1"/>
</dbReference>
<dbReference type="EMBL" id="JAPWDV010000001">
    <property type="protein sequence ID" value="KAJ6222133.1"/>
    <property type="molecule type" value="Genomic_DNA"/>
</dbReference>
<comment type="similarity">
    <text evidence="1">Belongs to the universal ribosomal protein uS17 family.</text>
</comment>
<comment type="caution">
    <text evidence="4">The sequence shown here is derived from an EMBL/GenBank/DDBJ whole genome shotgun (WGS) entry which is preliminary data.</text>
</comment>
<dbReference type="SUPFAM" id="SSF50249">
    <property type="entry name" value="Nucleic acid-binding proteins"/>
    <property type="match status" value="1"/>
</dbReference>
<dbReference type="OMA" id="KHFREND"/>
<dbReference type="Proteomes" id="UP001142055">
    <property type="component" value="Chromosome 1"/>
</dbReference>
<dbReference type="GO" id="GO:0003735">
    <property type="term" value="F:structural constituent of ribosome"/>
    <property type="evidence" value="ECO:0007669"/>
    <property type="project" value="InterPro"/>
</dbReference>
<dbReference type="Pfam" id="PF00366">
    <property type="entry name" value="Ribosomal_S17"/>
    <property type="match status" value="1"/>
</dbReference>
<sequence length="115" mass="13454">MSLLLAKCITPAKKNVIRLLVPQLRFDTFLSKHFRENDSIVAHDPNNNCKEGDWVLLRKLDSRFSLEIDYQVEKIVYESGNIIDPITKKKSLGYENVEDVNRLAKFFEMKPNLER</sequence>
<dbReference type="GO" id="GO:0005763">
    <property type="term" value="C:mitochondrial small ribosomal subunit"/>
    <property type="evidence" value="ECO:0007669"/>
    <property type="project" value="InterPro"/>
</dbReference>
<dbReference type="InterPro" id="IPR012340">
    <property type="entry name" value="NA-bd_OB-fold"/>
</dbReference>
<dbReference type="OrthoDB" id="274752at2759"/>
<accession>A0A9Q0MBE0</accession>
<dbReference type="InterPro" id="IPR000266">
    <property type="entry name" value="Ribosomal_uS17"/>
</dbReference>
<proteinExistence type="inferred from homology"/>
<dbReference type="GO" id="GO:0032543">
    <property type="term" value="P:mitochondrial translation"/>
    <property type="evidence" value="ECO:0007669"/>
    <property type="project" value="TreeGrafter"/>
</dbReference>
<reference evidence="4" key="1">
    <citation type="submission" date="2022-12" db="EMBL/GenBank/DDBJ databases">
        <title>Genome assemblies of Blomia tropicalis.</title>
        <authorList>
            <person name="Cui Y."/>
        </authorList>
    </citation>
    <scope>NUCLEOTIDE SEQUENCE</scope>
    <source>
        <tissue evidence="4">Adult mites</tissue>
    </source>
</reference>
<evidence type="ECO:0000256" key="1">
    <source>
        <dbReference type="ARBA" id="ARBA00010254"/>
    </source>
</evidence>
<evidence type="ECO:0000313" key="5">
    <source>
        <dbReference type="Proteomes" id="UP001142055"/>
    </source>
</evidence>
<dbReference type="Gene3D" id="2.40.50.140">
    <property type="entry name" value="Nucleic acid-binding proteins"/>
    <property type="match status" value="1"/>
</dbReference>
<keyword evidence="5" id="KW-1185">Reference proteome</keyword>
<protein>
    <recommendedName>
        <fullName evidence="6">Mitochondrial ribosomal protein S17</fullName>
    </recommendedName>
</protein>
<dbReference type="PANTHER" id="PTHR24088">
    <property type="entry name" value="28S RIBOSOMAL PROTEIN S17, MITOCHONDRIAL"/>
    <property type="match status" value="1"/>
</dbReference>
<evidence type="ECO:0000256" key="3">
    <source>
        <dbReference type="ARBA" id="ARBA00023274"/>
    </source>
</evidence>
<evidence type="ECO:0000256" key="2">
    <source>
        <dbReference type="ARBA" id="ARBA00022980"/>
    </source>
</evidence>
<gene>
    <name evidence="4" type="ORF">RDWZM_000678</name>
</gene>
<keyword evidence="2" id="KW-0689">Ribosomal protein</keyword>
<keyword evidence="3" id="KW-0687">Ribonucleoprotein</keyword>
<evidence type="ECO:0000313" key="4">
    <source>
        <dbReference type="EMBL" id="KAJ6222133.1"/>
    </source>
</evidence>
<name>A0A9Q0MBE0_BLOTA</name>
<organism evidence="4 5">
    <name type="scientific">Blomia tropicalis</name>
    <name type="common">Mite</name>
    <dbReference type="NCBI Taxonomy" id="40697"/>
    <lineage>
        <taxon>Eukaryota</taxon>
        <taxon>Metazoa</taxon>
        <taxon>Ecdysozoa</taxon>
        <taxon>Arthropoda</taxon>
        <taxon>Chelicerata</taxon>
        <taxon>Arachnida</taxon>
        <taxon>Acari</taxon>
        <taxon>Acariformes</taxon>
        <taxon>Sarcoptiformes</taxon>
        <taxon>Astigmata</taxon>
        <taxon>Glycyphagoidea</taxon>
        <taxon>Echimyopodidae</taxon>
        <taxon>Blomia</taxon>
    </lineage>
</organism>